<organism evidence="4 5">
    <name type="scientific">Funneliformis geosporum</name>
    <dbReference type="NCBI Taxonomy" id="1117311"/>
    <lineage>
        <taxon>Eukaryota</taxon>
        <taxon>Fungi</taxon>
        <taxon>Fungi incertae sedis</taxon>
        <taxon>Mucoromycota</taxon>
        <taxon>Glomeromycotina</taxon>
        <taxon>Glomeromycetes</taxon>
        <taxon>Glomerales</taxon>
        <taxon>Glomeraceae</taxon>
        <taxon>Funneliformis</taxon>
    </lineage>
</organism>
<dbReference type="GO" id="GO:0016787">
    <property type="term" value="F:hydrolase activity"/>
    <property type="evidence" value="ECO:0007669"/>
    <property type="project" value="UniProtKB-KW"/>
</dbReference>
<evidence type="ECO:0000313" key="4">
    <source>
        <dbReference type="EMBL" id="CAI2191218.1"/>
    </source>
</evidence>
<dbReference type="EMBL" id="CAMKVN010007197">
    <property type="protein sequence ID" value="CAI2191218.1"/>
    <property type="molecule type" value="Genomic_DNA"/>
</dbReference>
<dbReference type="SUPFAM" id="SSF55811">
    <property type="entry name" value="Nudix"/>
    <property type="match status" value="1"/>
</dbReference>
<evidence type="ECO:0000256" key="1">
    <source>
        <dbReference type="ARBA" id="ARBA00022801"/>
    </source>
</evidence>
<gene>
    <name evidence="4" type="ORF">FWILDA_LOCUS14963</name>
</gene>
<dbReference type="Proteomes" id="UP001153678">
    <property type="component" value="Unassembled WGS sequence"/>
</dbReference>
<comment type="similarity">
    <text evidence="2">Belongs to the Nudix hydrolase family.</text>
</comment>
<dbReference type="CDD" id="cd02883">
    <property type="entry name" value="NUDIX_Hydrolase"/>
    <property type="match status" value="1"/>
</dbReference>
<dbReference type="InterPro" id="IPR020084">
    <property type="entry name" value="NUDIX_hydrolase_CS"/>
</dbReference>
<dbReference type="InterPro" id="IPR020476">
    <property type="entry name" value="Nudix_hydrolase"/>
</dbReference>
<evidence type="ECO:0000259" key="3">
    <source>
        <dbReference type="PROSITE" id="PS51462"/>
    </source>
</evidence>
<dbReference type="InterPro" id="IPR000086">
    <property type="entry name" value="NUDIX_hydrolase_dom"/>
</dbReference>
<dbReference type="OrthoDB" id="10249920at2759"/>
<protein>
    <submittedName>
        <fullName evidence="4">5432_t:CDS:1</fullName>
    </submittedName>
</protein>
<sequence>EAKDPKYVLNILNDQDGIFLSIRKGEIMKGLWQTPGGIVDKGEIPMKAAIRETEEETGLIFKRKRSRIFIQ</sequence>
<dbReference type="AlphaFoldDB" id="A0A9W4T3G6"/>
<evidence type="ECO:0000313" key="5">
    <source>
        <dbReference type="Proteomes" id="UP001153678"/>
    </source>
</evidence>
<evidence type="ECO:0000256" key="2">
    <source>
        <dbReference type="RuleBase" id="RU003476"/>
    </source>
</evidence>
<feature type="non-terminal residue" evidence="4">
    <location>
        <position position="1"/>
    </location>
</feature>
<keyword evidence="1 2" id="KW-0378">Hydrolase</keyword>
<proteinExistence type="inferred from homology"/>
<dbReference type="Gene3D" id="3.90.79.10">
    <property type="entry name" value="Nucleoside Triphosphate Pyrophosphohydrolase"/>
    <property type="match status" value="1"/>
</dbReference>
<dbReference type="PROSITE" id="PS51462">
    <property type="entry name" value="NUDIX"/>
    <property type="match status" value="1"/>
</dbReference>
<dbReference type="InterPro" id="IPR015797">
    <property type="entry name" value="NUDIX_hydrolase-like_dom_sf"/>
</dbReference>
<dbReference type="PRINTS" id="PR00502">
    <property type="entry name" value="NUDIXFAMILY"/>
</dbReference>
<feature type="domain" description="Nudix hydrolase" evidence="3">
    <location>
        <begin position="2"/>
        <end position="71"/>
    </location>
</feature>
<dbReference type="PROSITE" id="PS00893">
    <property type="entry name" value="NUDIX_BOX"/>
    <property type="match status" value="1"/>
</dbReference>
<comment type="caution">
    <text evidence="4">The sequence shown here is derived from an EMBL/GenBank/DDBJ whole genome shotgun (WGS) entry which is preliminary data.</text>
</comment>
<accession>A0A9W4T3G6</accession>
<name>A0A9W4T3G6_9GLOM</name>
<dbReference type="Pfam" id="PF00293">
    <property type="entry name" value="NUDIX"/>
    <property type="match status" value="1"/>
</dbReference>
<reference evidence="4" key="1">
    <citation type="submission" date="2022-08" db="EMBL/GenBank/DDBJ databases">
        <authorList>
            <person name="Kallberg Y."/>
            <person name="Tangrot J."/>
            <person name="Rosling A."/>
        </authorList>
    </citation>
    <scope>NUCLEOTIDE SEQUENCE</scope>
    <source>
        <strain evidence="4">Wild A</strain>
    </source>
</reference>
<keyword evidence="5" id="KW-1185">Reference proteome</keyword>